<organism evidence="2 3">
    <name type="scientific">Rubrobacter xylanophilus</name>
    <dbReference type="NCBI Taxonomy" id="49319"/>
    <lineage>
        <taxon>Bacteria</taxon>
        <taxon>Bacillati</taxon>
        <taxon>Actinomycetota</taxon>
        <taxon>Rubrobacteria</taxon>
        <taxon>Rubrobacterales</taxon>
        <taxon>Rubrobacteraceae</taxon>
        <taxon>Rubrobacter</taxon>
    </lineage>
</organism>
<feature type="transmembrane region" description="Helical" evidence="1">
    <location>
        <begin position="7"/>
        <end position="28"/>
    </location>
</feature>
<keyword evidence="1" id="KW-1133">Transmembrane helix</keyword>
<dbReference type="RefSeq" id="WP_143527263.1">
    <property type="nucleotide sequence ID" value="NZ_AP019791.1"/>
</dbReference>
<sequence length="253" mass="24953">MGNPVRRVANVAGAVFQIAAGPLGGWLAGVGVGEVSRQNPTPVVPAGYAFSIWGPIFALCLAYAVWQALPGVRVPGVLGWSTAGAFFLSGVWELLFPLRLFVGAQVVLTGSFLCAGAAYLGLRGVEGRAGRWLAGLSVGLLFGWLSAATFVGLATTVEGLGAGIGAGIASSLLLVAGVVVAAAAAVRAVPAQGRVACGAAGLWAFFAVIAGQGGDSPLAAAAAALAAVFVVAALAAGLYGRISPAGGRREARG</sequence>
<feature type="transmembrane region" description="Helical" evidence="1">
    <location>
        <begin position="48"/>
        <end position="65"/>
    </location>
</feature>
<keyword evidence="1" id="KW-0812">Transmembrane</keyword>
<gene>
    <name evidence="2" type="ORF">RxyAA322_10800</name>
</gene>
<proteinExistence type="predicted"/>
<evidence type="ECO:0000313" key="3">
    <source>
        <dbReference type="Proteomes" id="UP000318065"/>
    </source>
</evidence>
<reference evidence="2" key="1">
    <citation type="journal article" date="2019" name="Microbiol. Resour. Announc.">
        <title>Complete Genome Sequence of Rubrobacter xylanophilus Strain AA3-22, Isolated from Arima Onsen in Japan.</title>
        <authorList>
            <person name="Tomariguchi N."/>
            <person name="Miyazaki K."/>
        </authorList>
    </citation>
    <scope>NUCLEOTIDE SEQUENCE [LARGE SCALE GENOMIC DNA]</scope>
    <source>
        <strain evidence="2">AA3-22</strain>
    </source>
</reference>
<dbReference type="EMBL" id="AP019791">
    <property type="protein sequence ID" value="BBL79226.1"/>
    <property type="molecule type" value="Genomic_DNA"/>
</dbReference>
<dbReference type="OrthoDB" id="5189031at2"/>
<evidence type="ECO:0000313" key="2">
    <source>
        <dbReference type="EMBL" id="BBL79226.1"/>
    </source>
</evidence>
<name>A0A510HGV7_9ACTN</name>
<feature type="transmembrane region" description="Helical" evidence="1">
    <location>
        <begin position="101"/>
        <end position="120"/>
    </location>
</feature>
<dbReference type="Proteomes" id="UP000318065">
    <property type="component" value="Chromosome"/>
</dbReference>
<keyword evidence="1" id="KW-0472">Membrane</keyword>
<feature type="transmembrane region" description="Helical" evidence="1">
    <location>
        <begin position="132"/>
        <end position="154"/>
    </location>
</feature>
<feature type="transmembrane region" description="Helical" evidence="1">
    <location>
        <begin position="193"/>
        <end position="212"/>
    </location>
</feature>
<feature type="transmembrane region" description="Helical" evidence="1">
    <location>
        <begin position="77"/>
        <end position="95"/>
    </location>
</feature>
<keyword evidence="3" id="KW-1185">Reference proteome</keyword>
<dbReference type="AlphaFoldDB" id="A0A510HGV7"/>
<feature type="transmembrane region" description="Helical" evidence="1">
    <location>
        <begin position="160"/>
        <end position="186"/>
    </location>
</feature>
<evidence type="ECO:0000256" key="1">
    <source>
        <dbReference type="SAM" id="Phobius"/>
    </source>
</evidence>
<feature type="transmembrane region" description="Helical" evidence="1">
    <location>
        <begin position="218"/>
        <end position="239"/>
    </location>
</feature>
<accession>A0A510HGV7</accession>
<protein>
    <submittedName>
        <fullName evidence="2">Uncharacterized protein</fullName>
    </submittedName>
</protein>